<evidence type="ECO:0000313" key="3">
    <source>
        <dbReference type="Proteomes" id="UP000603904"/>
    </source>
</evidence>
<dbReference type="RefSeq" id="WP_204061440.1">
    <property type="nucleotide sequence ID" value="NZ_BAAAGP010000030.1"/>
</dbReference>
<accession>A0ABQ4GBH1</accession>
<proteinExistence type="predicted"/>
<evidence type="ECO:0000313" key="2">
    <source>
        <dbReference type="EMBL" id="GIH44444.1"/>
    </source>
</evidence>
<keyword evidence="3" id="KW-1185">Reference proteome</keyword>
<reference evidence="2 3" key="1">
    <citation type="submission" date="2021-01" db="EMBL/GenBank/DDBJ databases">
        <title>Whole genome shotgun sequence of Microbispora corallina NBRC 16416.</title>
        <authorList>
            <person name="Komaki H."/>
            <person name="Tamura T."/>
        </authorList>
    </citation>
    <scope>NUCLEOTIDE SEQUENCE [LARGE SCALE GENOMIC DNA]</scope>
    <source>
        <strain evidence="2 3">NBRC 16416</strain>
    </source>
</reference>
<dbReference type="Proteomes" id="UP000603904">
    <property type="component" value="Unassembled WGS sequence"/>
</dbReference>
<keyword evidence="1" id="KW-0472">Membrane</keyword>
<feature type="transmembrane region" description="Helical" evidence="1">
    <location>
        <begin position="6"/>
        <end position="28"/>
    </location>
</feature>
<name>A0ABQ4GBH1_9ACTN</name>
<gene>
    <name evidence="2" type="ORF">Mco01_74440</name>
</gene>
<organism evidence="2 3">
    <name type="scientific">Microbispora corallina</name>
    <dbReference type="NCBI Taxonomy" id="83302"/>
    <lineage>
        <taxon>Bacteria</taxon>
        <taxon>Bacillati</taxon>
        <taxon>Actinomycetota</taxon>
        <taxon>Actinomycetes</taxon>
        <taxon>Streptosporangiales</taxon>
        <taxon>Streptosporangiaceae</taxon>
        <taxon>Microbispora</taxon>
    </lineage>
</organism>
<evidence type="ECO:0008006" key="4">
    <source>
        <dbReference type="Google" id="ProtNLM"/>
    </source>
</evidence>
<keyword evidence="1" id="KW-1133">Transmembrane helix</keyword>
<evidence type="ECO:0000256" key="1">
    <source>
        <dbReference type="SAM" id="Phobius"/>
    </source>
</evidence>
<dbReference type="EMBL" id="BOOC01000059">
    <property type="protein sequence ID" value="GIH44444.1"/>
    <property type="molecule type" value="Genomic_DNA"/>
</dbReference>
<keyword evidence="1" id="KW-0812">Transmembrane</keyword>
<comment type="caution">
    <text evidence="2">The sequence shown here is derived from an EMBL/GenBank/DDBJ whole genome shotgun (WGS) entry which is preliminary data.</text>
</comment>
<protein>
    <recommendedName>
        <fullName evidence="4">Secreted protein</fullName>
    </recommendedName>
</protein>
<sequence length="62" mass="6249">MLTQILLIAGALVAGGIIGAFAMAICAARTVDNLVGQRDALANQLARRDEALRAATGKGGAQ</sequence>